<protein>
    <submittedName>
        <fullName evidence="1">Uncharacterized protein</fullName>
    </submittedName>
</protein>
<reference evidence="1 2" key="1">
    <citation type="submission" date="2021-07" db="EMBL/GenBank/DDBJ databases">
        <title>Whole Genome Sequence of Nocardia Iowensis.</title>
        <authorList>
            <person name="Lamm A."/>
            <person name="Collins-Fairclough A.M."/>
            <person name="Bunk B."/>
            <person name="Sproer C."/>
        </authorList>
    </citation>
    <scope>NUCLEOTIDE SEQUENCE [LARGE SCALE GENOMIC DNA]</scope>
    <source>
        <strain evidence="1 2">NRRL 5646</strain>
    </source>
</reference>
<evidence type="ECO:0000313" key="1">
    <source>
        <dbReference type="EMBL" id="QXN88861.1"/>
    </source>
</evidence>
<gene>
    <name evidence="1" type="ORF">KV110_25150</name>
</gene>
<dbReference type="EMBL" id="CP078145">
    <property type="protein sequence ID" value="QXN88861.1"/>
    <property type="molecule type" value="Genomic_DNA"/>
</dbReference>
<accession>A0ABX8RN86</accession>
<sequence length="307" mass="33946">MLAAVAALVLTACSSLLTDYRAEAERLEKEISAMPGVQSVDVAYVSDFFLGDHYFRLGAHLPDATEPQISDVINRIKELLRNFGGLRDRSIELVVGDRARVGTTKYFEVAPFLDAIRNVRQYTASVPDGGIFWDVRPTPAISVSDGKTSTAEPLAAIRAMIGATTAAHVSIETTEHGQWSVDLPLSAEREAELRRQLSEIPLATMMVVIEDSYVSELSVRNRVPSTFDPDLAYDQLADTVKKLGPTTDHPLRLRWTWLFFYTDGKANEGFVHAAGCDYSIPTVFDDALSGPALTVQRRMRDEFDTCQ</sequence>
<evidence type="ECO:0000313" key="2">
    <source>
        <dbReference type="Proteomes" id="UP000694257"/>
    </source>
</evidence>
<organism evidence="1 2">
    <name type="scientific">Nocardia iowensis</name>
    <dbReference type="NCBI Taxonomy" id="204891"/>
    <lineage>
        <taxon>Bacteria</taxon>
        <taxon>Bacillati</taxon>
        <taxon>Actinomycetota</taxon>
        <taxon>Actinomycetes</taxon>
        <taxon>Mycobacteriales</taxon>
        <taxon>Nocardiaceae</taxon>
        <taxon>Nocardia</taxon>
    </lineage>
</organism>
<name>A0ABX8RN86_NOCIO</name>
<proteinExistence type="predicted"/>
<dbReference type="Proteomes" id="UP000694257">
    <property type="component" value="Chromosome"/>
</dbReference>
<keyword evidence="2" id="KW-1185">Reference proteome</keyword>
<dbReference type="RefSeq" id="WP_218469744.1">
    <property type="nucleotide sequence ID" value="NZ_BAABJN010000003.1"/>
</dbReference>